<evidence type="ECO:0000313" key="4">
    <source>
        <dbReference type="Proteomes" id="UP000663829"/>
    </source>
</evidence>
<evidence type="ECO:0000313" key="3">
    <source>
        <dbReference type="EMBL" id="CAF4338277.1"/>
    </source>
</evidence>
<evidence type="ECO:0000313" key="2">
    <source>
        <dbReference type="EMBL" id="CAF1470357.1"/>
    </source>
</evidence>
<dbReference type="Proteomes" id="UP000663829">
    <property type="component" value="Unassembled WGS sequence"/>
</dbReference>
<dbReference type="EMBL" id="CAJOBC010085984">
    <property type="protein sequence ID" value="CAF4338277.1"/>
    <property type="molecule type" value="Genomic_DNA"/>
</dbReference>
<dbReference type="Proteomes" id="UP000681722">
    <property type="component" value="Unassembled WGS sequence"/>
</dbReference>
<name>A0A815R0D2_9BILA</name>
<sequence>IKENDGEKYKELLDEHLKSRCEADYEGSAGGTESTAIVKIFCRSEERHQLRYLQYVADGDTKTDVSIVEAEPYGDNVIIDRKQCINHFSKRMHNRLATIKRQ</sequence>
<feature type="non-terminal residue" evidence="2">
    <location>
        <position position="1"/>
    </location>
</feature>
<feature type="domain" description="Mutator-like transposase" evidence="1">
    <location>
        <begin position="15"/>
        <end position="99"/>
    </location>
</feature>
<dbReference type="InterPro" id="IPR049012">
    <property type="entry name" value="Mutator_transp_dom"/>
</dbReference>
<gene>
    <name evidence="2" type="ORF">GPM918_LOCUS35440</name>
    <name evidence="3" type="ORF">SRO942_LOCUS36157</name>
</gene>
<keyword evidence="4" id="KW-1185">Reference proteome</keyword>
<dbReference type="AlphaFoldDB" id="A0A815R0D2"/>
<dbReference type="OrthoDB" id="10060618at2759"/>
<reference evidence="2" key="1">
    <citation type="submission" date="2021-02" db="EMBL/GenBank/DDBJ databases">
        <authorList>
            <person name="Nowell W R."/>
        </authorList>
    </citation>
    <scope>NUCLEOTIDE SEQUENCE</scope>
</reference>
<dbReference type="EMBL" id="CAJNOQ010020517">
    <property type="protein sequence ID" value="CAF1470357.1"/>
    <property type="molecule type" value="Genomic_DNA"/>
</dbReference>
<proteinExistence type="predicted"/>
<dbReference type="Pfam" id="PF20700">
    <property type="entry name" value="Mutator"/>
    <property type="match status" value="1"/>
</dbReference>
<organism evidence="2 4">
    <name type="scientific">Didymodactylos carnosus</name>
    <dbReference type="NCBI Taxonomy" id="1234261"/>
    <lineage>
        <taxon>Eukaryota</taxon>
        <taxon>Metazoa</taxon>
        <taxon>Spiralia</taxon>
        <taxon>Gnathifera</taxon>
        <taxon>Rotifera</taxon>
        <taxon>Eurotatoria</taxon>
        <taxon>Bdelloidea</taxon>
        <taxon>Philodinida</taxon>
        <taxon>Philodinidae</taxon>
        <taxon>Didymodactylos</taxon>
    </lineage>
</organism>
<accession>A0A815R0D2</accession>
<evidence type="ECO:0000259" key="1">
    <source>
        <dbReference type="Pfam" id="PF20700"/>
    </source>
</evidence>
<comment type="caution">
    <text evidence="2">The sequence shown here is derived from an EMBL/GenBank/DDBJ whole genome shotgun (WGS) entry which is preliminary data.</text>
</comment>
<protein>
    <recommendedName>
        <fullName evidence="1">Mutator-like transposase domain-containing protein</fullName>
    </recommendedName>
</protein>